<feature type="domain" description="EF-hand" evidence="3">
    <location>
        <begin position="56"/>
        <end position="91"/>
    </location>
</feature>
<dbReference type="Proteomes" id="UP001501231">
    <property type="component" value="Unassembled WGS sequence"/>
</dbReference>
<name>A0ABP5VS09_9ACTN</name>
<dbReference type="SMART" id="SM00054">
    <property type="entry name" value="EFh"/>
    <property type="match status" value="4"/>
</dbReference>
<feature type="domain" description="EF-hand" evidence="3">
    <location>
        <begin position="143"/>
        <end position="166"/>
    </location>
</feature>
<reference evidence="5" key="1">
    <citation type="journal article" date="2019" name="Int. J. Syst. Evol. Microbiol.">
        <title>The Global Catalogue of Microorganisms (GCM) 10K type strain sequencing project: providing services to taxonomists for standard genome sequencing and annotation.</title>
        <authorList>
            <consortium name="The Broad Institute Genomics Platform"/>
            <consortium name="The Broad Institute Genome Sequencing Center for Infectious Disease"/>
            <person name="Wu L."/>
            <person name="Ma J."/>
        </authorList>
    </citation>
    <scope>NUCLEOTIDE SEQUENCE [LARGE SCALE GENOMIC DNA]</scope>
    <source>
        <strain evidence="5">JCM 3325</strain>
    </source>
</reference>
<evidence type="ECO:0000313" key="4">
    <source>
        <dbReference type="EMBL" id="GAA2410449.1"/>
    </source>
</evidence>
<dbReference type="InterPro" id="IPR011992">
    <property type="entry name" value="EF-hand-dom_pair"/>
</dbReference>
<proteinExistence type="predicted"/>
<dbReference type="InterPro" id="IPR050145">
    <property type="entry name" value="Centrin_CML-like"/>
</dbReference>
<dbReference type="Gene3D" id="1.10.238.10">
    <property type="entry name" value="EF-hand"/>
    <property type="match status" value="1"/>
</dbReference>
<dbReference type="InterPro" id="IPR018247">
    <property type="entry name" value="EF_Hand_1_Ca_BS"/>
</dbReference>
<feature type="domain" description="EF-hand" evidence="3">
    <location>
        <begin position="5"/>
        <end position="40"/>
    </location>
</feature>
<gene>
    <name evidence="4" type="ORF">GCM10010191_19170</name>
</gene>
<evidence type="ECO:0000259" key="3">
    <source>
        <dbReference type="PROSITE" id="PS50222"/>
    </source>
</evidence>
<dbReference type="PANTHER" id="PTHR23050">
    <property type="entry name" value="CALCIUM BINDING PROTEIN"/>
    <property type="match status" value="1"/>
</dbReference>
<evidence type="ECO:0000313" key="5">
    <source>
        <dbReference type="Proteomes" id="UP001501231"/>
    </source>
</evidence>
<organism evidence="4 5">
    <name type="scientific">Actinomadura vinacea</name>
    <dbReference type="NCBI Taxonomy" id="115336"/>
    <lineage>
        <taxon>Bacteria</taxon>
        <taxon>Bacillati</taxon>
        <taxon>Actinomycetota</taxon>
        <taxon>Actinomycetes</taxon>
        <taxon>Streptosporangiales</taxon>
        <taxon>Thermomonosporaceae</taxon>
        <taxon>Actinomadura</taxon>
    </lineage>
</organism>
<dbReference type="PROSITE" id="PS00018">
    <property type="entry name" value="EF_HAND_1"/>
    <property type="match status" value="4"/>
</dbReference>
<accession>A0ABP5VS09</accession>
<dbReference type="SUPFAM" id="SSF47473">
    <property type="entry name" value="EF-hand"/>
    <property type="match status" value="1"/>
</dbReference>
<keyword evidence="5" id="KW-1185">Reference proteome</keyword>
<sequence length="181" mass="20262">MAAGTIARKADHWFVLLDVNGDGQVQRSDMRALGERILNHFGQSPDSPQGRKLLQAYDESWDYMVNAMDTDGDNAISREEFRNYMSKNANRANADEALRPLTDAEFAVTDTDSDGYLSPDEYAEFLRAWGLSDQDARLGASSIDTDRDGRISREEYFRACRDFFAGGENLSEPAGQVFGRV</sequence>
<feature type="domain" description="EF-hand" evidence="3">
    <location>
        <begin position="106"/>
        <end position="132"/>
    </location>
</feature>
<dbReference type="PROSITE" id="PS50222">
    <property type="entry name" value="EF_HAND_2"/>
    <property type="match status" value="4"/>
</dbReference>
<protein>
    <submittedName>
        <fullName evidence="4">EF-hand domain-containing protein</fullName>
    </submittedName>
</protein>
<keyword evidence="2" id="KW-0106">Calcium</keyword>
<evidence type="ECO:0000256" key="2">
    <source>
        <dbReference type="ARBA" id="ARBA00022837"/>
    </source>
</evidence>
<dbReference type="InterPro" id="IPR002048">
    <property type="entry name" value="EF_hand_dom"/>
</dbReference>
<dbReference type="Pfam" id="PF13499">
    <property type="entry name" value="EF-hand_7"/>
    <property type="match status" value="2"/>
</dbReference>
<dbReference type="EMBL" id="BAAARW010000006">
    <property type="protein sequence ID" value="GAA2410449.1"/>
    <property type="molecule type" value="Genomic_DNA"/>
</dbReference>
<keyword evidence="1" id="KW-0677">Repeat</keyword>
<comment type="caution">
    <text evidence="4">The sequence shown here is derived from an EMBL/GenBank/DDBJ whole genome shotgun (WGS) entry which is preliminary data.</text>
</comment>
<dbReference type="CDD" id="cd00051">
    <property type="entry name" value="EFh"/>
    <property type="match status" value="1"/>
</dbReference>
<dbReference type="RefSeq" id="WP_344588305.1">
    <property type="nucleotide sequence ID" value="NZ_BAAARW010000006.1"/>
</dbReference>
<evidence type="ECO:0000256" key="1">
    <source>
        <dbReference type="ARBA" id="ARBA00022737"/>
    </source>
</evidence>